<dbReference type="InterPro" id="IPR003361">
    <property type="entry name" value="Acetaldehyde_dehydrogenase"/>
</dbReference>
<dbReference type="AlphaFoldDB" id="A0A059KKZ7"/>
<dbReference type="eggNOG" id="COG4569">
    <property type="taxonomic scope" value="Bacteria"/>
</dbReference>
<feature type="binding site" evidence="5">
    <location>
        <begin position="166"/>
        <end position="174"/>
    </location>
    <ligand>
        <name>NAD(+)</name>
        <dbReference type="ChEBI" id="CHEBI:57540"/>
    </ligand>
</feature>
<evidence type="ECO:0000259" key="6">
    <source>
        <dbReference type="SMART" id="SM00859"/>
    </source>
</evidence>
<keyword evidence="3 5" id="KW-0560">Oxidoreductase</keyword>
<evidence type="ECO:0000313" key="8">
    <source>
        <dbReference type="Proteomes" id="UP000026714"/>
    </source>
</evidence>
<dbReference type="GO" id="GO:0008774">
    <property type="term" value="F:acetaldehyde dehydrogenase (acetylating) activity"/>
    <property type="evidence" value="ECO:0007669"/>
    <property type="project" value="UniProtKB-UniRule"/>
</dbReference>
<dbReference type="PIRSF" id="PIRSF015689">
    <property type="entry name" value="Actaldh_dh_actl"/>
    <property type="match status" value="1"/>
</dbReference>
<dbReference type="InterPro" id="IPR000534">
    <property type="entry name" value="Semialdehyde_DH_NAD-bd"/>
</dbReference>
<dbReference type="HAMAP" id="MF_01657">
    <property type="entry name" value="Ac_ald_DH_ac"/>
    <property type="match status" value="1"/>
</dbReference>
<dbReference type="CDD" id="cd23933">
    <property type="entry name" value="ALDH_C"/>
    <property type="match status" value="1"/>
</dbReference>
<dbReference type="STRING" id="34103.SAMN05421778_10618"/>
<dbReference type="GO" id="GO:0051287">
    <property type="term" value="F:NAD binding"/>
    <property type="evidence" value="ECO:0007669"/>
    <property type="project" value="UniProtKB-UniRule"/>
</dbReference>
<gene>
    <name evidence="7" type="ORF">X805_22470</name>
</gene>
<name>A0A059KKZ7_9BURK</name>
<dbReference type="NCBIfam" id="NF006157">
    <property type="entry name" value="PRK08300.1"/>
    <property type="match status" value="1"/>
</dbReference>
<dbReference type="Gene3D" id="3.40.50.720">
    <property type="entry name" value="NAD(P)-binding Rossmann-like Domain"/>
    <property type="match status" value="1"/>
</dbReference>
<evidence type="ECO:0000256" key="5">
    <source>
        <dbReference type="HAMAP-Rule" id="MF_01657"/>
    </source>
</evidence>
<comment type="catalytic activity">
    <reaction evidence="5">
        <text>acetaldehyde + NAD(+) + CoA = acetyl-CoA + NADH + H(+)</text>
        <dbReference type="Rhea" id="RHEA:23288"/>
        <dbReference type="ChEBI" id="CHEBI:15343"/>
        <dbReference type="ChEBI" id="CHEBI:15378"/>
        <dbReference type="ChEBI" id="CHEBI:57287"/>
        <dbReference type="ChEBI" id="CHEBI:57288"/>
        <dbReference type="ChEBI" id="CHEBI:57540"/>
        <dbReference type="ChEBI" id="CHEBI:57945"/>
        <dbReference type="EC" id="1.2.1.10"/>
    </reaction>
</comment>
<protein>
    <recommendedName>
        <fullName evidence="5">Acetaldehyde dehydrogenase</fullName>
        <ecNumber evidence="5">1.2.1.10</ecNumber>
    </recommendedName>
    <alternativeName>
        <fullName evidence="5">Acetaldehyde dehydrogenase [acetylating]</fullName>
    </alternativeName>
</protein>
<keyword evidence="2 5" id="KW-0058">Aromatic hydrocarbons catabolism</keyword>
<reference evidence="7 8" key="1">
    <citation type="journal article" date="2014" name="FEMS Microbiol. Ecol.">
        <title>Sphaerotilus natans encrusted with nanoball-shaped Fe(III) oxide minerals formed by nitrate-reducing mixotrophic Fe(II) oxidation.</title>
        <authorList>
            <person name="Park S."/>
            <person name="Kim D.H."/>
            <person name="Lee J.H."/>
            <person name="Hur H.G."/>
        </authorList>
    </citation>
    <scope>NUCLEOTIDE SEQUENCE [LARGE SCALE GENOMIC DNA]</scope>
    <source>
        <strain evidence="7 8">DSM 6575</strain>
    </source>
</reference>
<proteinExistence type="inferred from homology"/>
<dbReference type="InterPro" id="IPR036291">
    <property type="entry name" value="NAD(P)-bd_dom_sf"/>
</dbReference>
<dbReference type="SMART" id="SM00859">
    <property type="entry name" value="Semialdhyde_dh"/>
    <property type="match status" value="1"/>
</dbReference>
<comment type="caution">
    <text evidence="7">The sequence shown here is derived from an EMBL/GenBank/DDBJ whole genome shotgun (WGS) entry which is preliminary data.</text>
</comment>
<dbReference type="InterPro" id="IPR015426">
    <property type="entry name" value="Acetylaldehyde_DH_C"/>
</dbReference>
<dbReference type="SUPFAM" id="SSF55347">
    <property type="entry name" value="Glyceraldehyde-3-phosphate dehydrogenase-like, C-terminal domain"/>
    <property type="match status" value="1"/>
</dbReference>
<dbReference type="SUPFAM" id="SSF51735">
    <property type="entry name" value="NAD(P)-binding Rossmann-fold domains"/>
    <property type="match status" value="1"/>
</dbReference>
<evidence type="ECO:0000313" key="7">
    <source>
        <dbReference type="EMBL" id="KDB52152.1"/>
    </source>
</evidence>
<sequence length="317" mass="33503">MNRSMSKKIKCALIGPGNIGTDLLAKLQRSPVLEPVWMVGIDPESDGLQRARELGLKTTAEGVDGLIPHLQADGVQIVFDATSAYVHAENSRKVNELGALMIDLTPAAIGPYCVPPVNLKAHVGQGEMNVNMVTCGGQATIPMVAAVSRVQPVAYGEIVATVASRSVGPGTRKNIDEFTRTTAGAVERVGGAKKGKAIIIVNPAEPPLMMRDTVHCLIDEAAGPVNEAGIVESVQAMIREVQKYVPGYRLVNGPVFDGRRVSIFLEVEGLGDYLPRYAGNLDIMTAAAARTAEMFAEEMLAGRLTLRPVAPAAAAIA</sequence>
<evidence type="ECO:0000256" key="4">
    <source>
        <dbReference type="ARBA" id="ARBA00023027"/>
    </source>
</evidence>
<keyword evidence="4 5" id="KW-0520">NAD</keyword>
<dbReference type="EMBL" id="AZRA01000056">
    <property type="protein sequence ID" value="KDB52152.1"/>
    <property type="molecule type" value="Genomic_DNA"/>
</dbReference>
<dbReference type="PATRIC" id="fig|1286631.3.peg.2211"/>
<dbReference type="Gene3D" id="3.30.360.10">
    <property type="entry name" value="Dihydrodipicolinate Reductase, domain 2"/>
    <property type="match status" value="1"/>
</dbReference>
<accession>A0A059KKZ7</accession>
<dbReference type="Proteomes" id="UP000026714">
    <property type="component" value="Unassembled WGS sequence"/>
</dbReference>
<keyword evidence="8" id="KW-1185">Reference proteome</keyword>
<dbReference type="Pfam" id="PF09290">
    <property type="entry name" value="AcetDehyd-dimer"/>
    <property type="match status" value="1"/>
</dbReference>
<dbReference type="EC" id="1.2.1.10" evidence="5"/>
<feature type="binding site" evidence="5">
    <location>
        <position position="280"/>
    </location>
    <ligand>
        <name>NAD(+)</name>
        <dbReference type="ChEBI" id="CHEBI:57540"/>
    </ligand>
</feature>
<feature type="active site" description="Acyl-thioester intermediate" evidence="5">
    <location>
        <position position="135"/>
    </location>
</feature>
<feature type="domain" description="Semialdehyde dehydrogenase NAD-binding" evidence="6">
    <location>
        <begin position="10"/>
        <end position="125"/>
    </location>
</feature>
<comment type="caution">
    <text evidence="5">Lacks conserved residue(s) required for the propagation of feature annotation.</text>
</comment>
<evidence type="ECO:0000256" key="1">
    <source>
        <dbReference type="ARBA" id="ARBA00009244"/>
    </source>
</evidence>
<evidence type="ECO:0000256" key="2">
    <source>
        <dbReference type="ARBA" id="ARBA00022797"/>
    </source>
</evidence>
<comment type="similarity">
    <text evidence="1 5">Belongs to the acetaldehyde dehydrogenase family.</text>
</comment>
<evidence type="ECO:0000256" key="3">
    <source>
        <dbReference type="ARBA" id="ARBA00023002"/>
    </source>
</evidence>
<organism evidence="7 8">
    <name type="scientific">Sphaerotilus natans subsp. natans DSM 6575</name>
    <dbReference type="NCBI Taxonomy" id="1286631"/>
    <lineage>
        <taxon>Bacteria</taxon>
        <taxon>Pseudomonadati</taxon>
        <taxon>Pseudomonadota</taxon>
        <taxon>Betaproteobacteria</taxon>
        <taxon>Burkholderiales</taxon>
        <taxon>Sphaerotilaceae</taxon>
        <taxon>Sphaerotilus</taxon>
    </lineage>
</organism>
<dbReference type="NCBIfam" id="TIGR03215">
    <property type="entry name" value="ac_ald_DH_ac"/>
    <property type="match status" value="1"/>
</dbReference>